<feature type="transmembrane region" description="Helical" evidence="1">
    <location>
        <begin position="260"/>
        <end position="278"/>
    </location>
</feature>
<feature type="transmembrane region" description="Helical" evidence="1">
    <location>
        <begin position="221"/>
        <end position="239"/>
    </location>
</feature>
<keyword evidence="1" id="KW-1133">Transmembrane helix</keyword>
<proteinExistence type="predicted"/>
<accession>A0A5C6CZI5</accession>
<keyword evidence="1" id="KW-0812">Transmembrane</keyword>
<organism evidence="2 3">
    <name type="scientific">Bythopirellula polymerisocia</name>
    <dbReference type="NCBI Taxonomy" id="2528003"/>
    <lineage>
        <taxon>Bacteria</taxon>
        <taxon>Pseudomonadati</taxon>
        <taxon>Planctomycetota</taxon>
        <taxon>Planctomycetia</taxon>
        <taxon>Pirellulales</taxon>
        <taxon>Lacipirellulaceae</taxon>
        <taxon>Bythopirellula</taxon>
    </lineage>
</organism>
<keyword evidence="1" id="KW-0472">Membrane</keyword>
<dbReference type="AlphaFoldDB" id="A0A5C6CZI5"/>
<dbReference type="Proteomes" id="UP000318437">
    <property type="component" value="Unassembled WGS sequence"/>
</dbReference>
<protein>
    <recommendedName>
        <fullName evidence="4">Transmembrane protein</fullName>
    </recommendedName>
</protein>
<feature type="transmembrane region" description="Helical" evidence="1">
    <location>
        <begin position="349"/>
        <end position="374"/>
    </location>
</feature>
<name>A0A5C6CZI5_9BACT</name>
<evidence type="ECO:0008006" key="4">
    <source>
        <dbReference type="Google" id="ProtNLM"/>
    </source>
</evidence>
<reference evidence="2 3" key="1">
    <citation type="submission" date="2019-02" db="EMBL/GenBank/DDBJ databases">
        <title>Deep-cultivation of Planctomycetes and their phenomic and genomic characterization uncovers novel biology.</title>
        <authorList>
            <person name="Wiegand S."/>
            <person name="Jogler M."/>
            <person name="Boedeker C."/>
            <person name="Pinto D."/>
            <person name="Vollmers J."/>
            <person name="Rivas-Marin E."/>
            <person name="Kohn T."/>
            <person name="Peeters S.H."/>
            <person name="Heuer A."/>
            <person name="Rast P."/>
            <person name="Oberbeckmann S."/>
            <person name="Bunk B."/>
            <person name="Jeske O."/>
            <person name="Meyerdierks A."/>
            <person name="Storesund J.E."/>
            <person name="Kallscheuer N."/>
            <person name="Luecker S."/>
            <person name="Lage O.M."/>
            <person name="Pohl T."/>
            <person name="Merkel B.J."/>
            <person name="Hornburger P."/>
            <person name="Mueller R.-W."/>
            <person name="Bruemmer F."/>
            <person name="Labrenz M."/>
            <person name="Spormann A.M."/>
            <person name="Op Den Camp H."/>
            <person name="Overmann J."/>
            <person name="Amann R."/>
            <person name="Jetten M.S.M."/>
            <person name="Mascher T."/>
            <person name="Medema M.H."/>
            <person name="Devos D.P."/>
            <person name="Kaster A.-K."/>
            <person name="Ovreas L."/>
            <person name="Rohde M."/>
            <person name="Galperin M.Y."/>
            <person name="Jogler C."/>
        </authorList>
    </citation>
    <scope>NUCLEOTIDE SEQUENCE [LARGE SCALE GENOMIC DNA]</scope>
    <source>
        <strain evidence="2 3">Pla144</strain>
    </source>
</reference>
<evidence type="ECO:0000313" key="2">
    <source>
        <dbReference type="EMBL" id="TWU30293.1"/>
    </source>
</evidence>
<evidence type="ECO:0000256" key="1">
    <source>
        <dbReference type="SAM" id="Phobius"/>
    </source>
</evidence>
<feature type="transmembrane region" description="Helical" evidence="1">
    <location>
        <begin position="309"/>
        <end position="329"/>
    </location>
</feature>
<comment type="caution">
    <text evidence="2">The sequence shown here is derived from an EMBL/GenBank/DDBJ whole genome shotgun (WGS) entry which is preliminary data.</text>
</comment>
<dbReference type="RefSeq" id="WP_146448407.1">
    <property type="nucleotide sequence ID" value="NZ_SJPS01000001.1"/>
</dbReference>
<dbReference type="OrthoDB" id="288363at2"/>
<evidence type="ECO:0000313" key="3">
    <source>
        <dbReference type="Proteomes" id="UP000318437"/>
    </source>
</evidence>
<gene>
    <name evidence="2" type="ORF">Pla144_10790</name>
</gene>
<sequence length="380" mass="43355">MRNLSLRHPILLATLAFSAIDADAGLPDYQSRKIESKNGQYVLVLLTPKAERWQLSDLTKHIDDVYDYLSEEEKQEWIEDFKKEQVIEAEYSDSGLYTNDGSTDPIWTVPYFSTCQNVYVANDGIHMVVMYSPWDSSCSGTRQLSFYKSGSKVFSYKSEIEFVPCMFMRLLMRLSFGLELPVDQDSFIDDGSTEFIVHTNQRDKLAFDLATGRLDNYSSPWPFFFGFPVVMVPLGVWVWNKRRFYRRQPTPRVHSPGLKFSLRDLLGLVLYASLSLTIVKMYSWVGGAFVLIVTIGAFIASFRNRHSGAWALGVILALYGAYVAALTYAVCEGLLHKSFGFGPLSWRDGWWLCIPLGIAFLFAICGAFVARWFCSEKRSW</sequence>
<dbReference type="EMBL" id="SJPS01000001">
    <property type="protein sequence ID" value="TWU30293.1"/>
    <property type="molecule type" value="Genomic_DNA"/>
</dbReference>
<keyword evidence="3" id="KW-1185">Reference proteome</keyword>
<feature type="transmembrane region" description="Helical" evidence="1">
    <location>
        <begin position="284"/>
        <end position="302"/>
    </location>
</feature>